<protein>
    <submittedName>
        <fullName evidence="2">MarR family winged helix-turn-helix transcriptional regulator</fullName>
    </submittedName>
</protein>
<dbReference type="PANTHER" id="PTHR33164">
    <property type="entry name" value="TRANSCRIPTIONAL REGULATOR, MARR FAMILY"/>
    <property type="match status" value="1"/>
</dbReference>
<dbReference type="PROSITE" id="PS50995">
    <property type="entry name" value="HTH_MARR_2"/>
    <property type="match status" value="1"/>
</dbReference>
<dbReference type="Gene3D" id="1.10.10.10">
    <property type="entry name" value="Winged helix-like DNA-binding domain superfamily/Winged helix DNA-binding domain"/>
    <property type="match status" value="1"/>
</dbReference>
<keyword evidence="3" id="KW-1185">Reference proteome</keyword>
<evidence type="ECO:0000313" key="2">
    <source>
        <dbReference type="EMBL" id="MFC4911154.1"/>
    </source>
</evidence>
<sequence length="172" mass="18681">MQHDRDSLRDEVDALADGWRAEGLGEPLVAMLEVGKRAARLQGLVQQAVRADLADLGLTYAEFEVLTILRRAGSPYRLRPTDLTRKALLTSGGTSNVLQRLEKAGHVERGSDEGDGRGRWVRLTDDGLSVTERALTASGKAHEDLFGAVPPEKLRAAADALRAILAPLPPRR</sequence>
<dbReference type="InterPro" id="IPR036390">
    <property type="entry name" value="WH_DNA-bd_sf"/>
</dbReference>
<name>A0ABV9U4M8_9ACTN</name>
<dbReference type="SUPFAM" id="SSF46785">
    <property type="entry name" value="Winged helix' DNA-binding domain"/>
    <property type="match status" value="1"/>
</dbReference>
<gene>
    <name evidence="2" type="ORF">ACFPCY_27860</name>
</gene>
<dbReference type="EMBL" id="JBHSIT010000008">
    <property type="protein sequence ID" value="MFC4911154.1"/>
    <property type="molecule type" value="Genomic_DNA"/>
</dbReference>
<dbReference type="InterPro" id="IPR039422">
    <property type="entry name" value="MarR/SlyA-like"/>
</dbReference>
<proteinExistence type="predicted"/>
<dbReference type="PANTHER" id="PTHR33164:SF104">
    <property type="entry name" value="TRANSCRIPTIONAL REGULATORY PROTEIN"/>
    <property type="match status" value="1"/>
</dbReference>
<evidence type="ECO:0000313" key="3">
    <source>
        <dbReference type="Proteomes" id="UP001595872"/>
    </source>
</evidence>
<dbReference type="Pfam" id="PF12802">
    <property type="entry name" value="MarR_2"/>
    <property type="match status" value="1"/>
</dbReference>
<reference evidence="3" key="1">
    <citation type="journal article" date="2019" name="Int. J. Syst. Evol. Microbiol.">
        <title>The Global Catalogue of Microorganisms (GCM) 10K type strain sequencing project: providing services to taxonomists for standard genome sequencing and annotation.</title>
        <authorList>
            <consortium name="The Broad Institute Genomics Platform"/>
            <consortium name="The Broad Institute Genome Sequencing Center for Infectious Disease"/>
            <person name="Wu L."/>
            <person name="Ma J."/>
        </authorList>
    </citation>
    <scope>NUCLEOTIDE SEQUENCE [LARGE SCALE GENOMIC DNA]</scope>
    <source>
        <strain evidence="3">KLKA75</strain>
    </source>
</reference>
<dbReference type="SMART" id="SM00347">
    <property type="entry name" value="HTH_MARR"/>
    <property type="match status" value="1"/>
</dbReference>
<comment type="caution">
    <text evidence="2">The sequence shown here is derived from an EMBL/GenBank/DDBJ whole genome shotgun (WGS) entry which is preliminary data.</text>
</comment>
<dbReference type="Proteomes" id="UP001595872">
    <property type="component" value="Unassembled WGS sequence"/>
</dbReference>
<feature type="domain" description="HTH marR-type" evidence="1">
    <location>
        <begin position="25"/>
        <end position="166"/>
    </location>
</feature>
<organism evidence="2 3">
    <name type="scientific">Actinomadura gamaensis</name>
    <dbReference type="NCBI Taxonomy" id="1763541"/>
    <lineage>
        <taxon>Bacteria</taxon>
        <taxon>Bacillati</taxon>
        <taxon>Actinomycetota</taxon>
        <taxon>Actinomycetes</taxon>
        <taxon>Streptosporangiales</taxon>
        <taxon>Thermomonosporaceae</taxon>
        <taxon>Actinomadura</taxon>
    </lineage>
</organism>
<dbReference type="InterPro" id="IPR000835">
    <property type="entry name" value="HTH_MarR-typ"/>
</dbReference>
<dbReference type="RefSeq" id="WP_378259798.1">
    <property type="nucleotide sequence ID" value="NZ_JBHSIT010000008.1"/>
</dbReference>
<evidence type="ECO:0000259" key="1">
    <source>
        <dbReference type="PROSITE" id="PS50995"/>
    </source>
</evidence>
<accession>A0ABV9U4M8</accession>
<dbReference type="InterPro" id="IPR036388">
    <property type="entry name" value="WH-like_DNA-bd_sf"/>
</dbReference>